<protein>
    <submittedName>
        <fullName evidence="1">Uncharacterized protein</fullName>
    </submittedName>
</protein>
<dbReference type="RefSeq" id="WP_151561394.1">
    <property type="nucleotide sequence ID" value="NZ_WBMT01000008.1"/>
</dbReference>
<dbReference type="Proteomes" id="UP000468735">
    <property type="component" value="Unassembled WGS sequence"/>
</dbReference>
<reference evidence="1 2" key="1">
    <citation type="submission" date="2019-09" db="EMBL/GenBank/DDBJ databases">
        <title>Actinomadura physcomitrii sp. nov., a novel actinomycete isolated from moss [Physcomitrium sphaericum (Ludw) Fuernr].</title>
        <authorList>
            <person name="Zhuang X."/>
            <person name="Liu C."/>
        </authorList>
    </citation>
    <scope>NUCLEOTIDE SEQUENCE [LARGE SCALE GENOMIC DNA]</scope>
    <source>
        <strain evidence="1 2">HMC1</strain>
    </source>
</reference>
<accession>A0A6H9YR24</accession>
<sequence length="510" mass="58196">MRLTQEEKRSMVGTVSGDFRKIDNSDLEPIAVVAQCLDNQWVPRELLTKMIKQGWSLNHRKVVDRRRSASRHEYLRSILNAQQVIVNRAFFYNNPVVYQDFLRDGRPQEAFRNLLDQSVIIPYLYNETSPIEEQEFTTQPEGWQAWLRVAGETRSSCLRLSWDNDDDNAAYTREYLNRPFRRFLMSMADLEEEGLMQDFGLDEEGASQLKSRLREVSAWAVYNASTREEFYREFVVAEGTKPADGCFDKTKQFAGQIKQLADLRYNSNLADAVDRYPMTPVDSLHRTALQEGRVGRPPVPGAEQEEFLNVLLRRQAFALMQGALDVGLTGLDLHHVQQARTSDEWTAYTTSLTSLINSPEEFENLGQDVYNKYIALATTLSSIVGDRRVDTVDRWEPIIRVSVETIGAVISVVFDTEPYVEVIGEVAQAVAARASTAVVRFAVVGRDQRRADTQLGTSVDLMRIRFDRTERDWKRLIGGLGQAGYPVLEQARRSEVDANLDMPEKSEDNE</sequence>
<evidence type="ECO:0000313" key="1">
    <source>
        <dbReference type="EMBL" id="KAB2347771.1"/>
    </source>
</evidence>
<dbReference type="EMBL" id="WBMT01000008">
    <property type="protein sequence ID" value="KAB2347771.1"/>
    <property type="molecule type" value="Genomic_DNA"/>
</dbReference>
<organism evidence="1 2">
    <name type="scientific">Actinomadura rudentiformis</name>
    <dbReference type="NCBI Taxonomy" id="359158"/>
    <lineage>
        <taxon>Bacteria</taxon>
        <taxon>Bacillati</taxon>
        <taxon>Actinomycetota</taxon>
        <taxon>Actinomycetes</taxon>
        <taxon>Streptosporangiales</taxon>
        <taxon>Thermomonosporaceae</taxon>
        <taxon>Actinomadura</taxon>
    </lineage>
</organism>
<name>A0A6H9YR24_9ACTN</name>
<gene>
    <name evidence="1" type="ORF">F8566_17875</name>
</gene>
<comment type="caution">
    <text evidence="1">The sequence shown here is derived from an EMBL/GenBank/DDBJ whole genome shotgun (WGS) entry which is preliminary data.</text>
</comment>
<dbReference type="AlphaFoldDB" id="A0A6H9YR24"/>
<dbReference type="OrthoDB" id="3322815at2"/>
<evidence type="ECO:0000313" key="2">
    <source>
        <dbReference type="Proteomes" id="UP000468735"/>
    </source>
</evidence>
<keyword evidence="2" id="KW-1185">Reference proteome</keyword>
<proteinExistence type="predicted"/>